<evidence type="ECO:0000313" key="3">
    <source>
        <dbReference type="Proteomes" id="UP001642540"/>
    </source>
</evidence>
<keyword evidence="3" id="KW-1185">Reference proteome</keyword>
<accession>A0ABP1PNB5</accession>
<comment type="caution">
    <text evidence="2">The sequence shown here is derived from an EMBL/GenBank/DDBJ whole genome shotgun (WGS) entry which is preliminary data.</text>
</comment>
<dbReference type="InterPro" id="IPR004119">
    <property type="entry name" value="EcKL"/>
</dbReference>
<evidence type="ECO:0000259" key="1">
    <source>
        <dbReference type="SMART" id="SM00587"/>
    </source>
</evidence>
<dbReference type="Pfam" id="PF02958">
    <property type="entry name" value="EcKL"/>
    <property type="match status" value="1"/>
</dbReference>
<dbReference type="SMART" id="SM00587">
    <property type="entry name" value="CHK"/>
    <property type="match status" value="1"/>
</dbReference>
<dbReference type="InterPro" id="IPR015897">
    <property type="entry name" value="CHK_kinase-like"/>
</dbReference>
<dbReference type="InterPro" id="IPR011009">
    <property type="entry name" value="Kinase-like_dom_sf"/>
</dbReference>
<dbReference type="PANTHER" id="PTHR11012">
    <property type="entry name" value="PROTEIN KINASE-LIKE DOMAIN-CONTAINING"/>
    <property type="match status" value="1"/>
</dbReference>
<name>A0ABP1PNB5_9HEXA</name>
<protein>
    <recommendedName>
        <fullName evidence="1">CHK kinase-like domain-containing protein</fullName>
    </recommendedName>
</protein>
<dbReference type="EMBL" id="CAXLJM020000004">
    <property type="protein sequence ID" value="CAL8069693.1"/>
    <property type="molecule type" value="Genomic_DNA"/>
</dbReference>
<sequence length="462" mass="53228">MKHDDTSKLINLIKNLLEDGKGYELSSFLIEEGTNLGDNFMSVLYSITVEAIHRNDSSSKITHHYLLKCYPSHPSRQTFLNNSNLFYKEVSFYMTWAKDVILFQKNTQIPDEKIIQLAIPKCVLAEAINFETCEPEEKEVTHGPLSNYIMMVDLRKEGGFKMANKMIGLDVDHVKLAFNELAKMHALSWAYRNKVEWDVENKFPFLKRFLSPRKTEMWLGILKTNIEKAVTAIEAASGRKNVLSESLKDFSTNAKAVIESFISQTETSEESLLKLHRHPFKLLQYEGQTDAIEPWRVVSHGDCWSNNFLFQYDQQTRKPMKVALVDFPLARLSCPTLDLSCLVYTSTRRSFREMHLEECLKCYHDTFTKVCEQMGVEPLPGFSLTSLKMKFHVMKLVGFLIAAISLPLNLVELGKEVDFEQKNDNVPMQDMFREACDSGEENSSYQTWILELVEELYDEGVI</sequence>
<dbReference type="Gene3D" id="3.90.1200.10">
    <property type="match status" value="1"/>
</dbReference>
<dbReference type="Proteomes" id="UP001642540">
    <property type="component" value="Unassembled WGS sequence"/>
</dbReference>
<evidence type="ECO:0000313" key="2">
    <source>
        <dbReference type="EMBL" id="CAL8069693.1"/>
    </source>
</evidence>
<proteinExistence type="predicted"/>
<gene>
    <name evidence="2" type="ORF">ODALV1_LOCUS898</name>
</gene>
<dbReference type="PANTHER" id="PTHR11012:SF30">
    <property type="entry name" value="PROTEIN KINASE-LIKE DOMAIN-CONTAINING"/>
    <property type="match status" value="1"/>
</dbReference>
<dbReference type="SUPFAM" id="SSF56112">
    <property type="entry name" value="Protein kinase-like (PK-like)"/>
    <property type="match status" value="1"/>
</dbReference>
<organism evidence="2 3">
    <name type="scientific">Orchesella dallaii</name>
    <dbReference type="NCBI Taxonomy" id="48710"/>
    <lineage>
        <taxon>Eukaryota</taxon>
        <taxon>Metazoa</taxon>
        <taxon>Ecdysozoa</taxon>
        <taxon>Arthropoda</taxon>
        <taxon>Hexapoda</taxon>
        <taxon>Collembola</taxon>
        <taxon>Entomobryomorpha</taxon>
        <taxon>Entomobryoidea</taxon>
        <taxon>Orchesellidae</taxon>
        <taxon>Orchesellinae</taxon>
        <taxon>Orchesella</taxon>
    </lineage>
</organism>
<feature type="domain" description="CHK kinase-like" evidence="1">
    <location>
        <begin position="149"/>
        <end position="373"/>
    </location>
</feature>
<reference evidence="2 3" key="1">
    <citation type="submission" date="2024-08" db="EMBL/GenBank/DDBJ databases">
        <authorList>
            <person name="Cucini C."/>
            <person name="Frati F."/>
        </authorList>
    </citation>
    <scope>NUCLEOTIDE SEQUENCE [LARGE SCALE GENOMIC DNA]</scope>
</reference>